<gene>
    <name evidence="7" type="primary">Alkbh1</name>
    <name evidence="9" type="synonym">LOC112686443</name>
    <name evidence="7" type="ORF">g.69048</name>
</gene>
<dbReference type="PROSITE" id="PS51471">
    <property type="entry name" value="FE2OG_OXY"/>
    <property type="match status" value="1"/>
</dbReference>
<dbReference type="GO" id="GO:0005737">
    <property type="term" value="C:cytoplasm"/>
    <property type="evidence" value="ECO:0007669"/>
    <property type="project" value="TreeGrafter"/>
</dbReference>
<dbReference type="OrthoDB" id="6614653at2759"/>
<dbReference type="GO" id="GO:0005634">
    <property type="term" value="C:nucleus"/>
    <property type="evidence" value="ECO:0007669"/>
    <property type="project" value="TreeGrafter"/>
</dbReference>
<evidence type="ECO:0000313" key="9">
    <source>
        <dbReference type="RefSeq" id="XP_025414497.1"/>
    </source>
</evidence>
<dbReference type="InterPro" id="IPR005123">
    <property type="entry name" value="Oxoglu/Fe-dep_dioxygenase_dom"/>
</dbReference>
<dbReference type="GO" id="GO:0008198">
    <property type="term" value="F:ferrous iron binding"/>
    <property type="evidence" value="ECO:0007669"/>
    <property type="project" value="TreeGrafter"/>
</dbReference>
<evidence type="ECO:0000313" key="8">
    <source>
        <dbReference type="Proteomes" id="UP000694846"/>
    </source>
</evidence>
<accession>A0A2S2PW06</accession>
<dbReference type="InterPro" id="IPR027450">
    <property type="entry name" value="AlkB-like"/>
</dbReference>
<dbReference type="AlphaFoldDB" id="A0A2S2PW06"/>
<dbReference type="RefSeq" id="XP_025414497.1">
    <property type="nucleotide sequence ID" value="XM_025558712.1"/>
</dbReference>
<feature type="binding site" evidence="5">
    <location>
        <position position="253"/>
    </location>
    <ligand>
        <name>Fe cation</name>
        <dbReference type="ChEBI" id="CHEBI:24875"/>
        <note>catalytic</note>
    </ligand>
</feature>
<sequence>MFKEYFKYYKRINSLEHQSNVIDFENVDVNEIIKYKELKTASCNNEKEKLDGLGLKNDLSDWRCYEISNIPGLIFISNPFTPCGQKYWMKRCIVDYTKKPNRLNIDAHHYIDVEENWWTTVNNTGNIKLRDQLRWATLGYHHDWDTKVYSESAKSEFPSDLYQLSKTIIELLKFPEEFIAEAAIVNFYHPSSTLSGHIDHSEYNLSAPLLSISFGLSAIFLIGGHSLNDKPTAILLRSGDTIIMSRESRLSYHGVPKILLSENDRKIKYENEWEFNLKNYMKVTRININVRQVNNAIRS</sequence>
<keyword evidence="2 9" id="KW-0223">Dioxygenase</keyword>
<evidence type="ECO:0000256" key="1">
    <source>
        <dbReference type="ARBA" id="ARBA00022723"/>
    </source>
</evidence>
<dbReference type="EMBL" id="GGMS01000380">
    <property type="protein sequence ID" value="MBY69583.1"/>
    <property type="molecule type" value="Transcribed_RNA"/>
</dbReference>
<organism evidence="7">
    <name type="scientific">Sipha flava</name>
    <name type="common">yellow sugarcane aphid</name>
    <dbReference type="NCBI Taxonomy" id="143950"/>
    <lineage>
        <taxon>Eukaryota</taxon>
        <taxon>Metazoa</taxon>
        <taxon>Ecdysozoa</taxon>
        <taxon>Arthropoda</taxon>
        <taxon>Hexapoda</taxon>
        <taxon>Insecta</taxon>
        <taxon>Pterygota</taxon>
        <taxon>Neoptera</taxon>
        <taxon>Paraneoptera</taxon>
        <taxon>Hemiptera</taxon>
        <taxon>Sternorrhyncha</taxon>
        <taxon>Aphidomorpha</taxon>
        <taxon>Aphidoidea</taxon>
        <taxon>Aphididae</taxon>
        <taxon>Sipha</taxon>
    </lineage>
</organism>
<evidence type="ECO:0000256" key="2">
    <source>
        <dbReference type="ARBA" id="ARBA00022964"/>
    </source>
</evidence>
<comment type="cofactor">
    <cofactor evidence="5">
        <name>Fe(2+)</name>
        <dbReference type="ChEBI" id="CHEBI:29033"/>
    </cofactor>
    <text evidence="5">Binds 1 Fe(2+) ion per subunit.</text>
</comment>
<evidence type="ECO:0000256" key="5">
    <source>
        <dbReference type="PIRSR" id="PIRSR604574-2"/>
    </source>
</evidence>
<dbReference type="Gene3D" id="2.60.120.590">
    <property type="entry name" value="Alpha-ketoglutarate-dependent dioxygenase AlkB-like"/>
    <property type="match status" value="1"/>
</dbReference>
<evidence type="ECO:0000259" key="6">
    <source>
        <dbReference type="PROSITE" id="PS51471"/>
    </source>
</evidence>
<dbReference type="SUPFAM" id="SSF51197">
    <property type="entry name" value="Clavaminate synthase-like"/>
    <property type="match status" value="1"/>
</dbReference>
<dbReference type="InterPro" id="IPR004574">
    <property type="entry name" value="Alkb"/>
</dbReference>
<proteinExistence type="predicted"/>
<keyword evidence="8" id="KW-1185">Reference proteome</keyword>
<dbReference type="Proteomes" id="UP000694846">
    <property type="component" value="Unplaced"/>
</dbReference>
<keyword evidence="4 5" id="KW-0408">Iron</keyword>
<evidence type="ECO:0000256" key="4">
    <source>
        <dbReference type="ARBA" id="ARBA00023004"/>
    </source>
</evidence>
<feature type="domain" description="Fe2OG dioxygenase" evidence="6">
    <location>
        <begin position="179"/>
        <end position="294"/>
    </location>
</feature>
<protein>
    <submittedName>
        <fullName evidence="7">Alkylated DNA repair protein alkB 1</fullName>
    </submittedName>
    <submittedName>
        <fullName evidence="9">Nucleic acid dioxygenase ALKBH1</fullName>
    </submittedName>
</protein>
<dbReference type="PANTHER" id="PTHR16557:SF2">
    <property type="entry name" value="NUCLEIC ACID DIOXYGENASE ALKBH1"/>
    <property type="match status" value="1"/>
</dbReference>
<feature type="binding site" evidence="5">
    <location>
        <position position="199"/>
    </location>
    <ligand>
        <name>Fe cation</name>
        <dbReference type="ChEBI" id="CHEBI:24875"/>
        <note>catalytic</note>
    </ligand>
</feature>
<dbReference type="Pfam" id="PF13532">
    <property type="entry name" value="2OG-FeII_Oxy_2"/>
    <property type="match status" value="1"/>
</dbReference>
<name>A0A2S2PW06_9HEMI</name>
<dbReference type="PANTHER" id="PTHR16557">
    <property type="entry name" value="ALKYLATED DNA REPAIR PROTEIN ALKB-RELATED"/>
    <property type="match status" value="1"/>
</dbReference>
<dbReference type="GO" id="GO:0035515">
    <property type="term" value="F:oxidative RNA demethylase activity"/>
    <property type="evidence" value="ECO:0007669"/>
    <property type="project" value="TreeGrafter"/>
</dbReference>
<evidence type="ECO:0000256" key="3">
    <source>
        <dbReference type="ARBA" id="ARBA00023002"/>
    </source>
</evidence>
<evidence type="ECO:0000313" key="7">
    <source>
        <dbReference type="EMBL" id="MBY69583.1"/>
    </source>
</evidence>
<dbReference type="InterPro" id="IPR037151">
    <property type="entry name" value="AlkB-like_sf"/>
</dbReference>
<dbReference type="GO" id="GO:0035513">
    <property type="term" value="P:oxidative RNA demethylation"/>
    <property type="evidence" value="ECO:0007669"/>
    <property type="project" value="TreeGrafter"/>
</dbReference>
<feature type="binding site" evidence="5">
    <location>
        <position position="197"/>
    </location>
    <ligand>
        <name>Fe cation</name>
        <dbReference type="ChEBI" id="CHEBI:24875"/>
        <note>catalytic</note>
    </ligand>
</feature>
<reference evidence="7" key="1">
    <citation type="submission" date="2018-04" db="EMBL/GenBank/DDBJ databases">
        <title>Transcriptome assembly of Sipha flava.</title>
        <authorList>
            <person name="Scully E.D."/>
            <person name="Geib S.M."/>
            <person name="Palmer N.A."/>
            <person name="Koch K."/>
            <person name="Bradshaw J."/>
            <person name="Heng-Moss T."/>
            <person name="Sarath G."/>
        </authorList>
    </citation>
    <scope>NUCLEOTIDE SEQUENCE</scope>
</reference>
<keyword evidence="3" id="KW-0560">Oxidoreductase</keyword>
<keyword evidence="1 5" id="KW-0479">Metal-binding</keyword>
<dbReference type="GO" id="GO:0035516">
    <property type="term" value="F:broad specificity oxidative DNA demethylase activity"/>
    <property type="evidence" value="ECO:0007669"/>
    <property type="project" value="TreeGrafter"/>
</dbReference>
<reference evidence="9" key="2">
    <citation type="submission" date="2025-04" db="UniProtKB">
        <authorList>
            <consortium name="RefSeq"/>
        </authorList>
    </citation>
    <scope>IDENTIFICATION</scope>
    <source>
        <tissue evidence="9">Whole body</tissue>
    </source>
</reference>